<dbReference type="PANTHER" id="PTHR31760">
    <property type="entry name" value="S-ADENOSYL-L-METHIONINE-DEPENDENT METHYLTRANSFERASES SUPERFAMILY PROTEIN"/>
    <property type="match status" value="1"/>
</dbReference>
<evidence type="ECO:0000256" key="3">
    <source>
        <dbReference type="ARBA" id="ARBA00022603"/>
    </source>
</evidence>
<dbReference type="HAMAP" id="MF_00074">
    <property type="entry name" value="16SrRNA_methyltr_G"/>
    <property type="match status" value="1"/>
</dbReference>
<name>A0ABP3E0Y3_9GAMM</name>
<dbReference type="InterPro" id="IPR029063">
    <property type="entry name" value="SAM-dependent_MTases_sf"/>
</dbReference>
<dbReference type="RefSeq" id="WP_343880804.1">
    <property type="nucleotide sequence ID" value="NZ_BAAAFO010000002.1"/>
</dbReference>
<gene>
    <name evidence="6 7" type="primary">rsmG</name>
    <name evidence="7" type="ORF">GCM10009126_09820</name>
</gene>
<evidence type="ECO:0000256" key="5">
    <source>
        <dbReference type="ARBA" id="ARBA00022691"/>
    </source>
</evidence>
<keyword evidence="1 6" id="KW-0963">Cytoplasm</keyword>
<dbReference type="Gene3D" id="3.40.50.150">
    <property type="entry name" value="Vaccinia Virus protein VP39"/>
    <property type="match status" value="1"/>
</dbReference>
<keyword evidence="8" id="KW-1185">Reference proteome</keyword>
<keyword evidence="3 6" id="KW-0489">Methyltransferase</keyword>
<dbReference type="Pfam" id="PF02527">
    <property type="entry name" value="GidB"/>
    <property type="match status" value="1"/>
</dbReference>
<dbReference type="PIRSF" id="PIRSF003078">
    <property type="entry name" value="GidB"/>
    <property type="match status" value="1"/>
</dbReference>
<evidence type="ECO:0000256" key="1">
    <source>
        <dbReference type="ARBA" id="ARBA00022490"/>
    </source>
</evidence>
<comment type="subcellular location">
    <subcellularLocation>
        <location evidence="6">Cytoplasm</location>
    </subcellularLocation>
</comment>
<dbReference type="InterPro" id="IPR003682">
    <property type="entry name" value="rRNA_ssu_MeTfrase_G"/>
</dbReference>
<dbReference type="NCBIfam" id="TIGR00138">
    <property type="entry name" value="rsmG_gidB"/>
    <property type="match status" value="1"/>
</dbReference>
<comment type="caution">
    <text evidence="7">The sequence shown here is derived from an EMBL/GenBank/DDBJ whole genome shotgun (WGS) entry which is preliminary data.</text>
</comment>
<comment type="function">
    <text evidence="6">Specifically methylates the N7 position of guanine in position 527 of 16S rRNA.</text>
</comment>
<evidence type="ECO:0000256" key="2">
    <source>
        <dbReference type="ARBA" id="ARBA00022552"/>
    </source>
</evidence>
<accession>A0ABP3E0Y3</accession>
<comment type="caution">
    <text evidence="6">Lacks conserved residue(s) required for the propagation of feature annotation.</text>
</comment>
<proteinExistence type="inferred from homology"/>
<comment type="catalytic activity">
    <reaction evidence="6">
        <text>guanosine(527) in 16S rRNA + S-adenosyl-L-methionine = N(7)-methylguanosine(527) in 16S rRNA + S-adenosyl-L-homocysteine</text>
        <dbReference type="Rhea" id="RHEA:42732"/>
        <dbReference type="Rhea" id="RHEA-COMP:10209"/>
        <dbReference type="Rhea" id="RHEA-COMP:10210"/>
        <dbReference type="ChEBI" id="CHEBI:57856"/>
        <dbReference type="ChEBI" id="CHEBI:59789"/>
        <dbReference type="ChEBI" id="CHEBI:74269"/>
        <dbReference type="ChEBI" id="CHEBI:74480"/>
        <dbReference type="EC" id="2.1.1.170"/>
    </reaction>
</comment>
<evidence type="ECO:0000313" key="8">
    <source>
        <dbReference type="Proteomes" id="UP001500657"/>
    </source>
</evidence>
<evidence type="ECO:0000256" key="4">
    <source>
        <dbReference type="ARBA" id="ARBA00022679"/>
    </source>
</evidence>
<feature type="binding site" evidence="6">
    <location>
        <position position="84"/>
    </location>
    <ligand>
        <name>S-adenosyl-L-methionine</name>
        <dbReference type="ChEBI" id="CHEBI:59789"/>
    </ligand>
</feature>
<dbReference type="CDD" id="cd02440">
    <property type="entry name" value="AdoMet_MTases"/>
    <property type="match status" value="1"/>
</dbReference>
<keyword evidence="2 6" id="KW-0698">rRNA processing</keyword>
<feature type="binding site" evidence="6">
    <location>
        <position position="143"/>
    </location>
    <ligand>
        <name>S-adenosyl-L-methionine</name>
        <dbReference type="ChEBI" id="CHEBI:59789"/>
    </ligand>
</feature>
<keyword evidence="4 6" id="KW-0808">Transferase</keyword>
<dbReference type="EC" id="2.1.1.170" evidence="6"/>
<organism evidence="7 8">
    <name type="scientific">Rhodanobacter caeni</name>
    <dbReference type="NCBI Taxonomy" id="657654"/>
    <lineage>
        <taxon>Bacteria</taxon>
        <taxon>Pseudomonadati</taxon>
        <taxon>Pseudomonadota</taxon>
        <taxon>Gammaproteobacteria</taxon>
        <taxon>Lysobacterales</taxon>
        <taxon>Rhodanobacteraceae</taxon>
        <taxon>Rhodanobacter</taxon>
    </lineage>
</organism>
<comment type="similarity">
    <text evidence="6">Belongs to the methyltransferase superfamily. RNA methyltransferase RsmG family.</text>
</comment>
<sequence length="224" mass="23757">MAARDALQARLEQGIDQLGLRLPAGAVSRLLDYQGLLERWNATYNLTAVRDPAEMITRHLLDSLAILPYVHGASLADLGTGPGLPGIVLAIAAPGREILLVDSNGKKVRFLREAIRSLKLEGVRALQSRVEDVEGQYDCVTARAFASLADMLGWGGQLLAPDGLWLAMKGKRPDDELPGVPPGFTVRGTHALSVPGLPAERHLLVIGRTSAGSLDGAAPGDALH</sequence>
<keyword evidence="5 6" id="KW-0949">S-adenosyl-L-methionine</keyword>
<dbReference type="EMBL" id="BAAAFO010000002">
    <property type="protein sequence ID" value="GAA0246269.1"/>
    <property type="molecule type" value="Genomic_DNA"/>
</dbReference>
<dbReference type="PANTHER" id="PTHR31760:SF0">
    <property type="entry name" value="S-ADENOSYL-L-METHIONINE-DEPENDENT METHYLTRANSFERASES SUPERFAMILY PROTEIN"/>
    <property type="match status" value="1"/>
</dbReference>
<dbReference type="Proteomes" id="UP001500657">
    <property type="component" value="Unassembled WGS sequence"/>
</dbReference>
<evidence type="ECO:0000256" key="6">
    <source>
        <dbReference type="HAMAP-Rule" id="MF_00074"/>
    </source>
</evidence>
<evidence type="ECO:0000313" key="7">
    <source>
        <dbReference type="EMBL" id="GAA0246269.1"/>
    </source>
</evidence>
<dbReference type="SUPFAM" id="SSF53335">
    <property type="entry name" value="S-adenosyl-L-methionine-dependent methyltransferases"/>
    <property type="match status" value="1"/>
</dbReference>
<feature type="binding site" evidence="6">
    <location>
        <position position="79"/>
    </location>
    <ligand>
        <name>S-adenosyl-L-methionine</name>
        <dbReference type="ChEBI" id="CHEBI:59789"/>
    </ligand>
</feature>
<reference evidence="8" key="1">
    <citation type="journal article" date="2019" name="Int. J. Syst. Evol. Microbiol.">
        <title>The Global Catalogue of Microorganisms (GCM) 10K type strain sequencing project: providing services to taxonomists for standard genome sequencing and annotation.</title>
        <authorList>
            <consortium name="The Broad Institute Genomics Platform"/>
            <consortium name="The Broad Institute Genome Sequencing Center for Infectious Disease"/>
            <person name="Wu L."/>
            <person name="Ma J."/>
        </authorList>
    </citation>
    <scope>NUCLEOTIDE SEQUENCE [LARGE SCALE GENOMIC DNA]</scope>
    <source>
        <strain evidence="8">JCM 16242</strain>
    </source>
</reference>
<feature type="binding site" evidence="6">
    <location>
        <begin position="130"/>
        <end position="131"/>
    </location>
    <ligand>
        <name>S-adenosyl-L-methionine</name>
        <dbReference type="ChEBI" id="CHEBI:59789"/>
    </ligand>
</feature>
<protein>
    <recommendedName>
        <fullName evidence="6">Ribosomal RNA small subunit methyltransferase G</fullName>
        <ecNumber evidence="6">2.1.1.170</ecNumber>
    </recommendedName>
    <alternativeName>
        <fullName evidence="6">16S rRNA 7-methylguanosine methyltransferase</fullName>
        <shortName evidence="6">16S rRNA m7G methyltransferase</shortName>
    </alternativeName>
</protein>